<dbReference type="GO" id="GO:0047605">
    <property type="term" value="F:acetolactate decarboxylase activity"/>
    <property type="evidence" value="ECO:0007669"/>
    <property type="project" value="UniProtKB-EC"/>
</dbReference>
<dbReference type="PANTHER" id="PTHR35524:SF1">
    <property type="entry name" value="ALPHA-ACETOLACTATE DECARBOXYLASE"/>
    <property type="match status" value="1"/>
</dbReference>
<proteinExistence type="inferred from homology"/>
<dbReference type="SUPFAM" id="SSF117856">
    <property type="entry name" value="AF0104/ALDC/Ptd012-like"/>
    <property type="match status" value="1"/>
</dbReference>
<dbReference type="EC" id="4.1.1.5" evidence="4"/>
<dbReference type="PANTHER" id="PTHR35524">
    <property type="entry name" value="ALPHA-ACETOLACTATE DECARBOXYLASE"/>
    <property type="match status" value="1"/>
</dbReference>
<dbReference type="InterPro" id="IPR005128">
    <property type="entry name" value="Acetolactate_a_deCO2ase"/>
</dbReference>
<evidence type="ECO:0000256" key="6">
    <source>
        <dbReference type="ARBA" id="ARBA00022793"/>
    </source>
</evidence>
<comment type="catalytic activity">
    <reaction evidence="1">
        <text>(2S)-2-acetolactate + H(+) = (R)-acetoin + CO2</text>
        <dbReference type="Rhea" id="RHEA:21580"/>
        <dbReference type="ChEBI" id="CHEBI:15378"/>
        <dbReference type="ChEBI" id="CHEBI:15686"/>
        <dbReference type="ChEBI" id="CHEBI:16526"/>
        <dbReference type="ChEBI" id="CHEBI:58476"/>
        <dbReference type="EC" id="4.1.1.5"/>
    </reaction>
</comment>
<organism evidence="9 10">
    <name type="scientific">Pontibacter mangrovi</name>
    <dbReference type="NCBI Taxonomy" id="2589816"/>
    <lineage>
        <taxon>Bacteria</taxon>
        <taxon>Pseudomonadati</taxon>
        <taxon>Bacteroidota</taxon>
        <taxon>Cytophagia</taxon>
        <taxon>Cytophagales</taxon>
        <taxon>Hymenobacteraceae</taxon>
        <taxon>Pontibacter</taxon>
    </lineage>
</organism>
<dbReference type="Gene3D" id="3.30.1330.80">
    <property type="entry name" value="Hypothetical protein, similar to alpha- acetolactate decarboxylase, domain 2"/>
    <property type="match status" value="1"/>
</dbReference>
<evidence type="ECO:0000256" key="8">
    <source>
        <dbReference type="ARBA" id="ARBA00023239"/>
    </source>
</evidence>
<evidence type="ECO:0000256" key="7">
    <source>
        <dbReference type="ARBA" id="ARBA00023061"/>
    </source>
</evidence>
<keyword evidence="6" id="KW-0210">Decarboxylase</keyword>
<sequence>MKNVMRKGELFGTIDLDTISNKTHLYGLGPLEYLRGELLIVDGKAYKSTVLSDSTMQVEETFAAKAPFFVYANVANWQEHTLPDSVQTMPQLEVYLDEATKTATRPFAFRLKGTVQAAHVHIVNLPEDTKVSSPQEAHQGQATYTFQDAEAEIIGFYSTEHKAIFTHHDSNMHLHLITSDKSKMGHLDKVKFGAGSMKLYLPQE</sequence>
<keyword evidence="8" id="KW-0456">Lyase</keyword>
<reference evidence="9 10" key="1">
    <citation type="submission" date="2019-06" db="EMBL/GenBank/DDBJ databases">
        <title>A novel bacterium of genus Pontibacter, isolated from marine sediment.</title>
        <authorList>
            <person name="Huang H."/>
            <person name="Mo K."/>
            <person name="Hu Y."/>
        </authorList>
    </citation>
    <scope>NUCLEOTIDE SEQUENCE [LARGE SCALE GENOMIC DNA]</scope>
    <source>
        <strain evidence="9 10">HB172049</strain>
    </source>
</reference>
<dbReference type="Pfam" id="PF03306">
    <property type="entry name" value="AAL_decarboxy"/>
    <property type="match status" value="1"/>
</dbReference>
<comment type="similarity">
    <text evidence="3">Belongs to the alpha-acetolactate decarboxylase family.</text>
</comment>
<comment type="caution">
    <text evidence="9">The sequence shown here is derived from an EMBL/GenBank/DDBJ whole genome shotgun (WGS) entry which is preliminary data.</text>
</comment>
<evidence type="ECO:0000313" key="10">
    <source>
        <dbReference type="Proteomes" id="UP000316727"/>
    </source>
</evidence>
<gene>
    <name evidence="9" type="ORF">FJM65_10050</name>
</gene>
<dbReference type="OrthoDB" id="824310at2"/>
<keyword evidence="10" id="KW-1185">Reference proteome</keyword>
<dbReference type="Proteomes" id="UP000316727">
    <property type="component" value="Unassembled WGS sequence"/>
</dbReference>
<evidence type="ECO:0000313" key="9">
    <source>
        <dbReference type="EMBL" id="TPE44539.1"/>
    </source>
</evidence>
<evidence type="ECO:0000256" key="2">
    <source>
        <dbReference type="ARBA" id="ARBA00005170"/>
    </source>
</evidence>
<evidence type="ECO:0000256" key="1">
    <source>
        <dbReference type="ARBA" id="ARBA00001784"/>
    </source>
</evidence>
<dbReference type="EMBL" id="VFRQ01000004">
    <property type="protein sequence ID" value="TPE44539.1"/>
    <property type="molecule type" value="Genomic_DNA"/>
</dbReference>
<evidence type="ECO:0000256" key="5">
    <source>
        <dbReference type="ARBA" id="ARBA00020164"/>
    </source>
</evidence>
<keyword evidence="7" id="KW-0005">Acetoin biosynthesis</keyword>
<dbReference type="UniPathway" id="UPA00626">
    <property type="reaction ID" value="UER00678"/>
</dbReference>
<name>A0A501W4M9_9BACT</name>
<protein>
    <recommendedName>
        <fullName evidence="5">Alpha-acetolactate decarboxylase</fullName>
        <ecNumber evidence="4">4.1.1.5</ecNumber>
    </recommendedName>
</protein>
<comment type="pathway">
    <text evidence="2">Polyol metabolism; (R,R)-butane-2,3-diol biosynthesis; (R,R)-butane-2,3-diol from pyruvate: step 2/3.</text>
</comment>
<dbReference type="AlphaFoldDB" id="A0A501W4M9"/>
<accession>A0A501W4M9</accession>
<dbReference type="GO" id="GO:0045151">
    <property type="term" value="P:acetoin biosynthetic process"/>
    <property type="evidence" value="ECO:0007669"/>
    <property type="project" value="UniProtKB-KW"/>
</dbReference>
<evidence type="ECO:0000256" key="4">
    <source>
        <dbReference type="ARBA" id="ARBA00013204"/>
    </source>
</evidence>
<evidence type="ECO:0000256" key="3">
    <source>
        <dbReference type="ARBA" id="ARBA00007106"/>
    </source>
</evidence>